<dbReference type="GO" id="GO:0005737">
    <property type="term" value="C:cytoplasm"/>
    <property type="evidence" value="ECO:0007669"/>
    <property type="project" value="TreeGrafter"/>
</dbReference>
<gene>
    <name evidence="3" type="ORF">HNQ60_003662</name>
</gene>
<dbReference type="SUPFAM" id="SSF69786">
    <property type="entry name" value="YggU-like"/>
    <property type="match status" value="1"/>
</dbReference>
<dbReference type="InterPro" id="IPR036591">
    <property type="entry name" value="YggU-like_sf"/>
</dbReference>
<protein>
    <recommendedName>
        <fullName evidence="2">UPF0235 protein HNQ60_003662</fullName>
    </recommendedName>
</protein>
<dbReference type="AlphaFoldDB" id="A0A841HSC1"/>
<dbReference type="EMBL" id="JACHHZ010000004">
    <property type="protein sequence ID" value="MBB6094775.1"/>
    <property type="molecule type" value="Genomic_DNA"/>
</dbReference>
<evidence type="ECO:0000256" key="2">
    <source>
        <dbReference type="HAMAP-Rule" id="MF_00634"/>
    </source>
</evidence>
<dbReference type="PANTHER" id="PTHR13420">
    <property type="entry name" value="UPF0235 PROTEIN C15ORF40"/>
    <property type="match status" value="1"/>
</dbReference>
<accession>A0A841HSC1</accession>
<dbReference type="Pfam" id="PF02594">
    <property type="entry name" value="DUF167"/>
    <property type="match status" value="1"/>
</dbReference>
<proteinExistence type="inferred from homology"/>
<dbReference type="NCBIfam" id="TIGR00251">
    <property type="entry name" value="DUF167 family protein"/>
    <property type="match status" value="1"/>
</dbReference>
<dbReference type="Gene3D" id="3.30.1200.10">
    <property type="entry name" value="YggU-like"/>
    <property type="match status" value="1"/>
</dbReference>
<name>A0A841HSC1_9GAMM</name>
<comment type="similarity">
    <text evidence="1 2">Belongs to the UPF0235 family.</text>
</comment>
<dbReference type="InterPro" id="IPR003746">
    <property type="entry name" value="DUF167"/>
</dbReference>
<evidence type="ECO:0000313" key="4">
    <source>
        <dbReference type="Proteomes" id="UP000588068"/>
    </source>
</evidence>
<sequence length="87" mass="9431">MLELQVQPGAARDEIVGAHGDRLKVRITAPPVDGRANQHLIQWLADVFDVPRARITLVRGATGRSKTLCIESPARLPPQIGAPPRGH</sequence>
<dbReference type="SMART" id="SM01152">
    <property type="entry name" value="DUF167"/>
    <property type="match status" value="1"/>
</dbReference>
<organism evidence="3 4">
    <name type="scientific">Povalibacter uvarum</name>
    <dbReference type="NCBI Taxonomy" id="732238"/>
    <lineage>
        <taxon>Bacteria</taxon>
        <taxon>Pseudomonadati</taxon>
        <taxon>Pseudomonadota</taxon>
        <taxon>Gammaproteobacteria</taxon>
        <taxon>Steroidobacterales</taxon>
        <taxon>Steroidobacteraceae</taxon>
        <taxon>Povalibacter</taxon>
    </lineage>
</organism>
<keyword evidence="4" id="KW-1185">Reference proteome</keyword>
<evidence type="ECO:0000256" key="1">
    <source>
        <dbReference type="ARBA" id="ARBA00010364"/>
    </source>
</evidence>
<dbReference type="Proteomes" id="UP000588068">
    <property type="component" value="Unassembled WGS sequence"/>
</dbReference>
<reference evidence="3 4" key="1">
    <citation type="submission" date="2020-08" db="EMBL/GenBank/DDBJ databases">
        <title>Genomic Encyclopedia of Type Strains, Phase IV (KMG-IV): sequencing the most valuable type-strain genomes for metagenomic binning, comparative biology and taxonomic classification.</title>
        <authorList>
            <person name="Goeker M."/>
        </authorList>
    </citation>
    <scope>NUCLEOTIDE SEQUENCE [LARGE SCALE GENOMIC DNA]</scope>
    <source>
        <strain evidence="3 4">DSM 26723</strain>
    </source>
</reference>
<dbReference type="PANTHER" id="PTHR13420:SF7">
    <property type="entry name" value="UPF0235 PROTEIN C15ORF40"/>
    <property type="match status" value="1"/>
</dbReference>
<dbReference type="HAMAP" id="MF_00634">
    <property type="entry name" value="UPF0235"/>
    <property type="match status" value="1"/>
</dbReference>
<comment type="caution">
    <text evidence="3">The sequence shown here is derived from an EMBL/GenBank/DDBJ whole genome shotgun (WGS) entry which is preliminary data.</text>
</comment>
<evidence type="ECO:0000313" key="3">
    <source>
        <dbReference type="EMBL" id="MBB6094775.1"/>
    </source>
</evidence>